<dbReference type="InterPro" id="IPR019734">
    <property type="entry name" value="TPR_rpt"/>
</dbReference>
<evidence type="ECO:0000256" key="1">
    <source>
        <dbReference type="ARBA" id="ARBA00022737"/>
    </source>
</evidence>
<dbReference type="InterPro" id="IPR051685">
    <property type="entry name" value="Ycf3/AcsC/BcsC/TPR_MFPF"/>
</dbReference>
<proteinExistence type="predicted"/>
<reference evidence="3" key="1">
    <citation type="submission" date="2018-05" db="EMBL/GenBank/DDBJ databases">
        <authorList>
            <person name="Lanie J.A."/>
            <person name="Ng W.-L."/>
            <person name="Kazmierczak K.M."/>
            <person name="Andrzejewski T.M."/>
            <person name="Davidsen T.M."/>
            <person name="Wayne K.J."/>
            <person name="Tettelin H."/>
            <person name="Glass J.I."/>
            <person name="Rusch D."/>
            <person name="Podicherti R."/>
            <person name="Tsui H.-C.T."/>
            <person name="Winkler M.E."/>
        </authorList>
    </citation>
    <scope>NUCLEOTIDE SEQUENCE</scope>
</reference>
<feature type="non-terminal residue" evidence="3">
    <location>
        <position position="145"/>
    </location>
</feature>
<accession>A0A383DYD9</accession>
<name>A0A383DYD9_9ZZZZ</name>
<evidence type="ECO:0000313" key="3">
    <source>
        <dbReference type="EMBL" id="SVE49556.1"/>
    </source>
</evidence>
<dbReference type="SMART" id="SM00028">
    <property type="entry name" value="TPR"/>
    <property type="match status" value="2"/>
</dbReference>
<sequence>MDLKFFFIAYSWGFVPDSTEKQVRELTIDAISYSKIGHHSKAESTIKKALELNPGSNRLIHELAKIYLRLKQYEKALETLLPLSSKIKNKAIVFKDIGRSYSGLGKLEKALEASDTSLSEKKDYVEALALKGKLLRELERYDEAL</sequence>
<dbReference type="Pfam" id="PF14559">
    <property type="entry name" value="TPR_19"/>
    <property type="match status" value="1"/>
</dbReference>
<keyword evidence="1" id="KW-0677">Repeat</keyword>
<keyword evidence="2" id="KW-0802">TPR repeat</keyword>
<organism evidence="3">
    <name type="scientific">marine metagenome</name>
    <dbReference type="NCBI Taxonomy" id="408172"/>
    <lineage>
        <taxon>unclassified sequences</taxon>
        <taxon>metagenomes</taxon>
        <taxon>ecological metagenomes</taxon>
    </lineage>
</organism>
<protein>
    <submittedName>
        <fullName evidence="3">Uncharacterized protein</fullName>
    </submittedName>
</protein>
<dbReference type="PANTHER" id="PTHR44943:SF8">
    <property type="entry name" value="TPR REPEAT-CONTAINING PROTEIN MJ0263"/>
    <property type="match status" value="1"/>
</dbReference>
<gene>
    <name evidence="3" type="ORF">METZ01_LOCUS502410</name>
</gene>
<dbReference type="EMBL" id="UINC01221283">
    <property type="protein sequence ID" value="SVE49556.1"/>
    <property type="molecule type" value="Genomic_DNA"/>
</dbReference>
<dbReference type="InterPro" id="IPR011990">
    <property type="entry name" value="TPR-like_helical_dom_sf"/>
</dbReference>
<dbReference type="PANTHER" id="PTHR44943">
    <property type="entry name" value="CELLULOSE SYNTHASE OPERON PROTEIN C"/>
    <property type="match status" value="1"/>
</dbReference>
<dbReference type="Gene3D" id="1.25.40.10">
    <property type="entry name" value="Tetratricopeptide repeat domain"/>
    <property type="match status" value="2"/>
</dbReference>
<dbReference type="AlphaFoldDB" id="A0A383DYD9"/>
<dbReference type="SUPFAM" id="SSF48452">
    <property type="entry name" value="TPR-like"/>
    <property type="match status" value="1"/>
</dbReference>
<dbReference type="Pfam" id="PF13432">
    <property type="entry name" value="TPR_16"/>
    <property type="match status" value="1"/>
</dbReference>
<evidence type="ECO:0000256" key="2">
    <source>
        <dbReference type="ARBA" id="ARBA00022803"/>
    </source>
</evidence>